<dbReference type="Proteomes" id="UP000011291">
    <property type="component" value="Segment"/>
</dbReference>
<gene>
    <name evidence="4" type="ORF">FINN_30</name>
</gene>
<dbReference type="InterPro" id="IPR018392">
    <property type="entry name" value="LysM"/>
</dbReference>
<dbReference type="CDD" id="cd02696">
    <property type="entry name" value="MurNAc-LAA"/>
    <property type="match status" value="1"/>
</dbReference>
<feature type="domain" description="LysM" evidence="3">
    <location>
        <begin position="259"/>
        <end position="302"/>
    </location>
</feature>
<dbReference type="SUPFAM" id="SSF54106">
    <property type="entry name" value="LysM domain"/>
    <property type="match status" value="2"/>
</dbReference>
<dbReference type="EMBL" id="KC330683">
    <property type="protein sequence ID" value="AGE61023.1"/>
    <property type="molecule type" value="Genomic_DNA"/>
</dbReference>
<dbReference type="InterPro" id="IPR050695">
    <property type="entry name" value="N-acetylmuramoyl_amidase_3"/>
</dbReference>
<dbReference type="Pfam" id="PF01520">
    <property type="entry name" value="Amidase_3"/>
    <property type="match status" value="1"/>
</dbReference>
<dbReference type="PANTHER" id="PTHR30404:SF0">
    <property type="entry name" value="N-ACETYLMURAMOYL-L-ALANINE AMIDASE AMIC"/>
    <property type="match status" value="1"/>
</dbReference>
<dbReference type="KEGG" id="vg:14697356"/>
<dbReference type="SUPFAM" id="SSF53187">
    <property type="entry name" value="Zn-dependent exopeptidases"/>
    <property type="match status" value="1"/>
</dbReference>
<feature type="region of interest" description="Disordered" evidence="2">
    <location>
        <begin position="185"/>
        <end position="210"/>
    </location>
</feature>
<dbReference type="InterPro" id="IPR002508">
    <property type="entry name" value="MurNAc-LAA_cat"/>
</dbReference>
<dbReference type="Gene3D" id="3.40.630.40">
    <property type="entry name" value="Zn-dependent exopeptidases"/>
    <property type="match status" value="1"/>
</dbReference>
<evidence type="ECO:0000313" key="5">
    <source>
        <dbReference type="Proteomes" id="UP000011291"/>
    </source>
</evidence>
<protein>
    <submittedName>
        <fullName evidence="4">Cell wall hydrolase/autolysin</fullName>
    </submittedName>
</protein>
<feature type="compositionally biased region" description="Low complexity" evidence="2">
    <location>
        <begin position="194"/>
        <end position="205"/>
    </location>
</feature>
<dbReference type="CDD" id="cd00118">
    <property type="entry name" value="LysM"/>
    <property type="match status" value="2"/>
</dbReference>
<dbReference type="PROSITE" id="PS51782">
    <property type="entry name" value="LYSM"/>
    <property type="match status" value="2"/>
</dbReference>
<reference evidence="4 5" key="1">
    <citation type="journal article" date="2013" name="Virology">
        <title>Genomic characterization of six novel Bacillus pumilus bacteriophages.</title>
        <authorList>
            <person name="Lorenz L."/>
            <person name="Lins B."/>
            <person name="Barrett J."/>
            <person name="Montgomery A."/>
            <person name="Trapani S."/>
            <person name="Schindler A."/>
            <person name="Christie G.E."/>
            <person name="Cresawn S.G."/>
            <person name="Temple L."/>
        </authorList>
    </citation>
    <scope>NUCLEOTIDE SEQUENCE [LARGE SCALE GENOMIC DNA]</scope>
</reference>
<accession>M1HNA7</accession>
<dbReference type="Pfam" id="PF01476">
    <property type="entry name" value="LysM"/>
    <property type="match status" value="2"/>
</dbReference>
<evidence type="ECO:0000313" key="4">
    <source>
        <dbReference type="EMBL" id="AGE61023.1"/>
    </source>
</evidence>
<dbReference type="GO" id="GO:0009253">
    <property type="term" value="P:peptidoglycan catabolic process"/>
    <property type="evidence" value="ECO:0007669"/>
    <property type="project" value="InterPro"/>
</dbReference>
<evidence type="ECO:0000259" key="3">
    <source>
        <dbReference type="PROSITE" id="PS51782"/>
    </source>
</evidence>
<dbReference type="InterPro" id="IPR036779">
    <property type="entry name" value="LysM_dom_sf"/>
</dbReference>
<dbReference type="GO" id="GO:0008745">
    <property type="term" value="F:N-acetylmuramoyl-L-alanine amidase activity"/>
    <property type="evidence" value="ECO:0007669"/>
    <property type="project" value="InterPro"/>
</dbReference>
<evidence type="ECO:0000256" key="1">
    <source>
        <dbReference type="ARBA" id="ARBA00022801"/>
    </source>
</evidence>
<dbReference type="Gene3D" id="3.10.350.10">
    <property type="entry name" value="LysM domain"/>
    <property type="match status" value="2"/>
</dbReference>
<organism evidence="4 5">
    <name type="scientific">Bacillus phage Finn</name>
    <dbReference type="NCBI Taxonomy" id="2884419"/>
    <lineage>
        <taxon>Viruses</taxon>
        <taxon>Duplodnaviria</taxon>
        <taxon>Heunggongvirae</taxon>
        <taxon>Uroviricota</taxon>
        <taxon>Caudoviricetes</taxon>
        <taxon>Ehrlichviridae</taxon>
        <taxon>Andromedavirus</taxon>
        <taxon>Andromedavirus finn</taxon>
    </lineage>
</organism>
<name>M1HNA7_9CAUD</name>
<keyword evidence="1 4" id="KW-0378">Hydrolase</keyword>
<dbReference type="SMART" id="SM00257">
    <property type="entry name" value="LysM"/>
    <property type="match status" value="2"/>
</dbReference>
<dbReference type="PANTHER" id="PTHR30404">
    <property type="entry name" value="N-ACETYLMURAMOYL-L-ALANINE AMIDASE"/>
    <property type="match status" value="1"/>
</dbReference>
<sequence length="303" mass="32588">MKKVTLDAGHGGKDSGAVGNGLKEKDLTLEIAKQTKSYLESNYSGVSVQLTRSTDKFIELPERAAIANKNKSDLFVSIHINSAGGTNGTGFETFTYNKLSAKSQTKSDQKVLHASILNEIASFGVSNRKEKADDLSVLRNTTMSAILTESLFINNPADAKLLKDPSFIKAVSVGHAKGIAKVLGLKAKKPPESPSKAPSQPSKPKGSTYKVQRGDTLYGIAKQHGMSVDDLKKLNSLKSDIIRVGQTLKVSNPIKVVVKTYKVQRGDTLYGIAKQHGTTVANIKKLNGLKSDLINIGDVLRVK</sequence>
<dbReference type="RefSeq" id="YP_007517651.1">
    <property type="nucleotide sequence ID" value="NC_020480.1"/>
</dbReference>
<dbReference type="SMART" id="SM00646">
    <property type="entry name" value="Ami_3"/>
    <property type="match status" value="1"/>
</dbReference>
<feature type="domain" description="LysM" evidence="3">
    <location>
        <begin position="207"/>
        <end position="250"/>
    </location>
</feature>
<keyword evidence="5" id="KW-1185">Reference proteome</keyword>
<evidence type="ECO:0000256" key="2">
    <source>
        <dbReference type="SAM" id="MobiDB-lite"/>
    </source>
</evidence>
<proteinExistence type="predicted"/>
<dbReference type="GeneID" id="14697356"/>